<dbReference type="InterPro" id="IPR046341">
    <property type="entry name" value="SET_dom_sf"/>
</dbReference>
<dbReference type="Gene3D" id="3.90.1410.10">
    <property type="entry name" value="set domain protein methyltransferase, domain 1"/>
    <property type="match status" value="2"/>
</dbReference>
<dbReference type="SUPFAM" id="SSF82199">
    <property type="entry name" value="SET domain"/>
    <property type="match status" value="1"/>
</dbReference>
<feature type="region of interest" description="Disordered" evidence="1">
    <location>
        <begin position="215"/>
        <end position="236"/>
    </location>
</feature>
<gene>
    <name evidence="3" type="ORF">FRACYDRAFT_250943</name>
</gene>
<protein>
    <submittedName>
        <fullName evidence="3">SET domain-containing protein</fullName>
    </submittedName>
</protein>
<evidence type="ECO:0000313" key="3">
    <source>
        <dbReference type="EMBL" id="OEU07520.1"/>
    </source>
</evidence>
<dbReference type="InterPro" id="IPR050600">
    <property type="entry name" value="SETD3_SETD6_MTase"/>
</dbReference>
<dbReference type="CDD" id="cd10527">
    <property type="entry name" value="SET_LSMT"/>
    <property type="match status" value="1"/>
</dbReference>
<dbReference type="Pfam" id="PF00856">
    <property type="entry name" value="SET"/>
    <property type="match status" value="1"/>
</dbReference>
<name>A0A1E7ENJ8_9STRA</name>
<dbReference type="EMBL" id="KV784385">
    <property type="protein sequence ID" value="OEU07520.1"/>
    <property type="molecule type" value="Genomic_DNA"/>
</dbReference>
<accession>A0A1E7ENJ8</accession>
<feature type="compositionally biased region" description="Acidic residues" evidence="1">
    <location>
        <begin position="223"/>
        <end position="235"/>
    </location>
</feature>
<reference evidence="3 4" key="1">
    <citation type="submission" date="2016-09" db="EMBL/GenBank/DDBJ databases">
        <title>Extensive genetic diversity and differential bi-allelic expression allows diatom success in the polar Southern Ocean.</title>
        <authorList>
            <consortium name="DOE Joint Genome Institute"/>
            <person name="Mock T."/>
            <person name="Otillar R.P."/>
            <person name="Strauss J."/>
            <person name="Dupont C."/>
            <person name="Frickenhaus S."/>
            <person name="Maumus F."/>
            <person name="Mcmullan M."/>
            <person name="Sanges R."/>
            <person name="Schmutz J."/>
            <person name="Toseland A."/>
            <person name="Valas R."/>
            <person name="Veluchamy A."/>
            <person name="Ward B.J."/>
            <person name="Allen A."/>
            <person name="Barry K."/>
            <person name="Falciatore A."/>
            <person name="Ferrante M."/>
            <person name="Fortunato A.E."/>
            <person name="Gloeckner G."/>
            <person name="Gruber A."/>
            <person name="Hipkin R."/>
            <person name="Janech M."/>
            <person name="Kroth P."/>
            <person name="Leese F."/>
            <person name="Lindquist E."/>
            <person name="Lyon B.R."/>
            <person name="Martin J."/>
            <person name="Mayer C."/>
            <person name="Parker M."/>
            <person name="Quesneville H."/>
            <person name="Raymond J."/>
            <person name="Uhlig C."/>
            <person name="Valentin K.U."/>
            <person name="Worden A.Z."/>
            <person name="Armbrust E.V."/>
            <person name="Bowler C."/>
            <person name="Green B."/>
            <person name="Moulton V."/>
            <person name="Van Oosterhout C."/>
            <person name="Grigoriev I."/>
        </authorList>
    </citation>
    <scope>NUCLEOTIDE SEQUENCE [LARGE SCALE GENOMIC DNA]</scope>
    <source>
        <strain evidence="3 4">CCMP1102</strain>
    </source>
</reference>
<dbReference type="PROSITE" id="PS50280">
    <property type="entry name" value="SET"/>
    <property type="match status" value="1"/>
</dbReference>
<dbReference type="InParanoid" id="A0A1E7ENJ8"/>
<keyword evidence="4" id="KW-1185">Reference proteome</keyword>
<feature type="domain" description="SET" evidence="2">
    <location>
        <begin position="64"/>
        <end position="261"/>
    </location>
</feature>
<dbReference type="AlphaFoldDB" id="A0A1E7ENJ8"/>
<dbReference type="OrthoDB" id="441812at2759"/>
<sequence length="345" mass="39795">MAFVIERQQIIQFRSSFLLSITDRTHDEHEKCSNNANSQLTDDPTSKIFLDWMYHQRGCQGEEDAVKILVNEQTGHRGLYVTKDVAEGDYIFAIPFQSAWIVEKEEEDGKNKEKMAEELSDAERGFRFLMWQRRLRDTESQDDDDDNNSWKPYLEIIPTYNNGIHDIASWTTEQIASLELPPIIQRALSKKQNVEELAIPLLDMINHSSEKPNAYYSVLGDDGHDDDGHDDDGDDKDSQLYYAIVADRDIQKNEELLTSYGSEEDSSLDLLLQYGFVPDYNPFDVNFWDVYSQTQTITMTNVIDSCWSTTLEQDEDRLSELIFVHLSNGSNPSEENENKSIQMAE</sequence>
<organism evidence="3 4">
    <name type="scientific">Fragilariopsis cylindrus CCMP1102</name>
    <dbReference type="NCBI Taxonomy" id="635003"/>
    <lineage>
        <taxon>Eukaryota</taxon>
        <taxon>Sar</taxon>
        <taxon>Stramenopiles</taxon>
        <taxon>Ochrophyta</taxon>
        <taxon>Bacillariophyta</taxon>
        <taxon>Bacillariophyceae</taxon>
        <taxon>Bacillariophycidae</taxon>
        <taxon>Bacillariales</taxon>
        <taxon>Bacillariaceae</taxon>
        <taxon>Fragilariopsis</taxon>
    </lineage>
</organism>
<dbReference type="KEGG" id="fcy:FRACYDRAFT_250943"/>
<proteinExistence type="predicted"/>
<dbReference type="PANTHER" id="PTHR13271">
    <property type="entry name" value="UNCHARACTERIZED PUTATIVE METHYLTRANSFERASE"/>
    <property type="match status" value="1"/>
</dbReference>
<dbReference type="Proteomes" id="UP000095751">
    <property type="component" value="Unassembled WGS sequence"/>
</dbReference>
<evidence type="ECO:0000259" key="2">
    <source>
        <dbReference type="PROSITE" id="PS50280"/>
    </source>
</evidence>
<evidence type="ECO:0000256" key="1">
    <source>
        <dbReference type="SAM" id="MobiDB-lite"/>
    </source>
</evidence>
<dbReference type="PANTHER" id="PTHR13271:SF151">
    <property type="entry name" value="SET DOMAIN-CONTAINING PROTEIN 4"/>
    <property type="match status" value="1"/>
</dbReference>
<dbReference type="GO" id="GO:0016279">
    <property type="term" value="F:protein-lysine N-methyltransferase activity"/>
    <property type="evidence" value="ECO:0007669"/>
    <property type="project" value="TreeGrafter"/>
</dbReference>
<dbReference type="InterPro" id="IPR001214">
    <property type="entry name" value="SET_dom"/>
</dbReference>
<evidence type="ECO:0000313" key="4">
    <source>
        <dbReference type="Proteomes" id="UP000095751"/>
    </source>
</evidence>